<accession>D8MBF3</accession>
<dbReference type="Proteomes" id="UP000008312">
    <property type="component" value="Unassembled WGS sequence"/>
</dbReference>
<dbReference type="AlphaFoldDB" id="D8MBF3"/>
<sequence length="117" mass="13155">MDGKGALLHLEEALKQQPDNLEVVDKTANVYMELGEDEKAFPLLVKSAKEDPDHNYEKWMYLGQLQNGNDAVTCYRKGIQLLEAEVNATPDGEDKQMLLNRLCGAYCSVGELYMTDL</sequence>
<dbReference type="InParanoid" id="D8MBF3"/>
<name>D8MBF3_BLAHO</name>
<dbReference type="RefSeq" id="XP_012899440.1">
    <property type="nucleotide sequence ID" value="XM_013043986.1"/>
</dbReference>
<gene>
    <name evidence="1" type="ORF">GSBLH_T00004997001</name>
</gene>
<evidence type="ECO:0000313" key="2">
    <source>
        <dbReference type="Proteomes" id="UP000008312"/>
    </source>
</evidence>
<protein>
    <submittedName>
        <fullName evidence="1">Uncharacterized protein</fullName>
    </submittedName>
</protein>
<dbReference type="OrthoDB" id="1914839at2759"/>
<keyword evidence="2" id="KW-1185">Reference proteome</keyword>
<reference evidence="1" key="1">
    <citation type="submission" date="2010-02" db="EMBL/GenBank/DDBJ databases">
        <title>Sequencing and annotation of the Blastocystis hominis genome.</title>
        <authorList>
            <person name="Wincker P."/>
        </authorList>
    </citation>
    <scope>NUCLEOTIDE SEQUENCE</scope>
    <source>
        <strain evidence="1">Singapore isolate B</strain>
    </source>
</reference>
<dbReference type="InterPro" id="IPR011990">
    <property type="entry name" value="TPR-like_helical_dom_sf"/>
</dbReference>
<dbReference type="SUPFAM" id="SSF48452">
    <property type="entry name" value="TPR-like"/>
    <property type="match status" value="1"/>
</dbReference>
<dbReference type="GeneID" id="24921982"/>
<evidence type="ECO:0000313" key="1">
    <source>
        <dbReference type="EMBL" id="CBK25392.2"/>
    </source>
</evidence>
<organism evidence="1">
    <name type="scientific">Blastocystis hominis</name>
    <dbReference type="NCBI Taxonomy" id="12968"/>
    <lineage>
        <taxon>Eukaryota</taxon>
        <taxon>Sar</taxon>
        <taxon>Stramenopiles</taxon>
        <taxon>Bigyra</taxon>
        <taxon>Opalozoa</taxon>
        <taxon>Opalinata</taxon>
        <taxon>Blastocystidae</taxon>
        <taxon>Blastocystis</taxon>
    </lineage>
</organism>
<dbReference type="Gene3D" id="1.25.40.10">
    <property type="entry name" value="Tetratricopeptide repeat domain"/>
    <property type="match status" value="1"/>
</dbReference>
<proteinExistence type="predicted"/>
<dbReference type="EMBL" id="FN668691">
    <property type="protein sequence ID" value="CBK25392.2"/>
    <property type="molecule type" value="Genomic_DNA"/>
</dbReference>